<sequence>MCLGSETGAKELKVRFLLAEAETSYNVLLGRPCLNEFGVIVSTPHLTMKYPADDGKVWIVRADQKVARECYAAELKVKPPGHRMGEARSEVAMAELDPREDTDERIEPMGEVQPFPLGEADQTTMVGRELHEGETARLGNLLVRNKDLFAWTTFDMPGIHPDIISHKLSVFRDAKLVSQRKRRLGIEKRRAVDEEVGKLFEAGFIREVRYTTWLSNVVMVKKSNGKWRMCTDFTDLNKACPKDTYSLPNIDALVDGVSEYEIMSFLDAYSGYNQIPMY</sequence>
<dbReference type="AlphaFoldDB" id="A0A1S3VBC9"/>
<dbReference type="Proteomes" id="UP000087766">
    <property type="component" value="Chromosome 9"/>
</dbReference>
<organism evidence="1 2">
    <name type="scientific">Vigna radiata var. radiata</name>
    <name type="common">Mung bean</name>
    <name type="synonym">Phaseolus aureus</name>
    <dbReference type="NCBI Taxonomy" id="3916"/>
    <lineage>
        <taxon>Eukaryota</taxon>
        <taxon>Viridiplantae</taxon>
        <taxon>Streptophyta</taxon>
        <taxon>Embryophyta</taxon>
        <taxon>Tracheophyta</taxon>
        <taxon>Spermatophyta</taxon>
        <taxon>Magnoliopsida</taxon>
        <taxon>eudicotyledons</taxon>
        <taxon>Gunneridae</taxon>
        <taxon>Pentapetalae</taxon>
        <taxon>rosids</taxon>
        <taxon>fabids</taxon>
        <taxon>Fabales</taxon>
        <taxon>Fabaceae</taxon>
        <taxon>Papilionoideae</taxon>
        <taxon>50 kb inversion clade</taxon>
        <taxon>NPAAA clade</taxon>
        <taxon>indigoferoid/millettioid clade</taxon>
        <taxon>Phaseoleae</taxon>
        <taxon>Vigna</taxon>
    </lineage>
</organism>
<evidence type="ECO:0000313" key="2">
    <source>
        <dbReference type="RefSeq" id="XP_014515522.1"/>
    </source>
</evidence>
<keyword evidence="1" id="KW-1185">Reference proteome</keyword>
<dbReference type="Gene3D" id="3.30.70.270">
    <property type="match status" value="1"/>
</dbReference>
<dbReference type="InterPro" id="IPR043128">
    <property type="entry name" value="Rev_trsase/Diguanyl_cyclase"/>
</dbReference>
<dbReference type="PANTHER" id="PTHR24559:SF444">
    <property type="entry name" value="REVERSE TRANSCRIPTASE DOMAIN-CONTAINING PROTEIN"/>
    <property type="match status" value="1"/>
</dbReference>
<dbReference type="STRING" id="3916.A0A1S3VBC9"/>
<dbReference type="InterPro" id="IPR053134">
    <property type="entry name" value="RNA-dir_DNA_polymerase"/>
</dbReference>
<accession>A0A1S3VBC9</accession>
<protein>
    <submittedName>
        <fullName evidence="2">Uncharacterized protein LOC106773337</fullName>
    </submittedName>
</protein>
<gene>
    <name evidence="2" type="primary">LOC106773337</name>
</gene>
<dbReference type="Gene3D" id="3.10.10.10">
    <property type="entry name" value="HIV Type 1 Reverse Transcriptase, subunit A, domain 1"/>
    <property type="match status" value="1"/>
</dbReference>
<dbReference type="OrthoDB" id="1928766at2759"/>
<dbReference type="KEGG" id="vra:106773337"/>
<dbReference type="SUPFAM" id="SSF56672">
    <property type="entry name" value="DNA/RNA polymerases"/>
    <property type="match status" value="1"/>
</dbReference>
<dbReference type="RefSeq" id="XP_014515522.1">
    <property type="nucleotide sequence ID" value="XM_014660036.1"/>
</dbReference>
<reference evidence="1" key="1">
    <citation type="journal article" date="2014" name="Nat. Commun.">
        <title>Genome sequence of mungbean and insights into evolution within Vigna species.</title>
        <authorList>
            <person name="Kang Y.J."/>
            <person name="Kim S.K."/>
            <person name="Kim M.Y."/>
            <person name="Lestari P."/>
            <person name="Kim K.H."/>
            <person name="Ha B.K."/>
            <person name="Jun T.H."/>
            <person name="Hwang W.J."/>
            <person name="Lee T."/>
            <person name="Lee J."/>
            <person name="Shim S."/>
            <person name="Yoon M.Y."/>
            <person name="Jang Y.E."/>
            <person name="Han K.S."/>
            <person name="Taeprayoon P."/>
            <person name="Yoon N."/>
            <person name="Somta P."/>
            <person name="Tanya P."/>
            <person name="Kim K.S."/>
            <person name="Gwag J.G."/>
            <person name="Moon J.K."/>
            <person name="Lee Y.H."/>
            <person name="Park B.S."/>
            <person name="Bombarely A."/>
            <person name="Doyle J.J."/>
            <person name="Jackson S.A."/>
            <person name="Schafleitner R."/>
            <person name="Srinives P."/>
            <person name="Varshney R.K."/>
            <person name="Lee S.H."/>
        </authorList>
    </citation>
    <scope>NUCLEOTIDE SEQUENCE [LARGE SCALE GENOMIC DNA]</scope>
    <source>
        <strain evidence="1">cv. VC1973A</strain>
    </source>
</reference>
<evidence type="ECO:0000313" key="1">
    <source>
        <dbReference type="Proteomes" id="UP000087766"/>
    </source>
</evidence>
<name>A0A1S3VBC9_VIGRR</name>
<proteinExistence type="predicted"/>
<dbReference type="InterPro" id="IPR043502">
    <property type="entry name" value="DNA/RNA_pol_sf"/>
</dbReference>
<dbReference type="GeneID" id="106773337"/>
<dbReference type="PANTHER" id="PTHR24559">
    <property type="entry name" value="TRANSPOSON TY3-I GAG-POL POLYPROTEIN"/>
    <property type="match status" value="1"/>
</dbReference>
<dbReference type="CDD" id="cd01647">
    <property type="entry name" value="RT_LTR"/>
    <property type="match status" value="1"/>
</dbReference>
<reference evidence="2" key="2">
    <citation type="submission" date="2025-08" db="UniProtKB">
        <authorList>
            <consortium name="RefSeq"/>
        </authorList>
    </citation>
    <scope>IDENTIFICATION</scope>
    <source>
        <tissue evidence="2">Leaf</tissue>
    </source>
</reference>